<evidence type="ECO:0000313" key="6">
    <source>
        <dbReference type="EMBL" id="CAH2252688.1"/>
    </source>
</evidence>
<dbReference type="Proteomes" id="UP000838756">
    <property type="component" value="Unassembled WGS sequence"/>
</dbReference>
<dbReference type="GO" id="GO:0015421">
    <property type="term" value="F:ABC-type oligopeptide transporter activity"/>
    <property type="evidence" value="ECO:0007669"/>
    <property type="project" value="TreeGrafter"/>
</dbReference>
<evidence type="ECO:0000313" key="7">
    <source>
        <dbReference type="Proteomes" id="UP000838756"/>
    </source>
</evidence>
<dbReference type="SUPFAM" id="SSF52540">
    <property type="entry name" value="P-loop containing nucleoside triphosphate hydrolases"/>
    <property type="match status" value="2"/>
</dbReference>
<name>A0A8S4S9E4_9NEOP</name>
<dbReference type="InterPro" id="IPR017871">
    <property type="entry name" value="ABC_transporter-like_CS"/>
</dbReference>
<dbReference type="InterPro" id="IPR036640">
    <property type="entry name" value="ABC1_TM_sf"/>
</dbReference>
<dbReference type="PANTHER" id="PTHR43394:SF1">
    <property type="entry name" value="ATP-BINDING CASSETTE SUB-FAMILY B MEMBER 10, MITOCHONDRIAL"/>
    <property type="match status" value="1"/>
</dbReference>
<dbReference type="Gene3D" id="3.40.50.300">
    <property type="entry name" value="P-loop containing nucleotide triphosphate hydrolases"/>
    <property type="match status" value="2"/>
</dbReference>
<evidence type="ECO:0000256" key="2">
    <source>
        <dbReference type="ARBA" id="ARBA00022692"/>
    </source>
</evidence>
<dbReference type="AlphaFoldDB" id="A0A8S4S9E4"/>
<evidence type="ECO:0000256" key="3">
    <source>
        <dbReference type="ARBA" id="ARBA00022989"/>
    </source>
</evidence>
<dbReference type="Gene3D" id="1.20.1560.10">
    <property type="entry name" value="ABC transporter type 1, transmembrane domain"/>
    <property type="match status" value="1"/>
</dbReference>
<evidence type="ECO:0000256" key="1">
    <source>
        <dbReference type="ARBA" id="ARBA00004141"/>
    </source>
</evidence>
<evidence type="ECO:0000256" key="4">
    <source>
        <dbReference type="ARBA" id="ARBA00023136"/>
    </source>
</evidence>
<evidence type="ECO:0000259" key="5">
    <source>
        <dbReference type="PROSITE" id="PS50893"/>
    </source>
</evidence>
<comment type="subcellular location">
    <subcellularLocation>
        <location evidence="1">Membrane</location>
        <topology evidence="1">Multi-pass membrane protein</topology>
    </subcellularLocation>
</comment>
<keyword evidence="7" id="KW-1185">Reference proteome</keyword>
<dbReference type="OrthoDB" id="6500128at2759"/>
<comment type="caution">
    <text evidence="6">The sequence shown here is derived from an EMBL/GenBank/DDBJ whole genome shotgun (WGS) entry which is preliminary data.</text>
</comment>
<dbReference type="GO" id="GO:0016887">
    <property type="term" value="F:ATP hydrolysis activity"/>
    <property type="evidence" value="ECO:0007669"/>
    <property type="project" value="InterPro"/>
</dbReference>
<dbReference type="InterPro" id="IPR027417">
    <property type="entry name" value="P-loop_NTPase"/>
</dbReference>
<keyword evidence="3" id="KW-1133">Transmembrane helix</keyword>
<dbReference type="GO" id="GO:0005524">
    <property type="term" value="F:ATP binding"/>
    <property type="evidence" value="ECO:0007669"/>
    <property type="project" value="InterPro"/>
</dbReference>
<dbReference type="EMBL" id="CAKXAJ010026039">
    <property type="protein sequence ID" value="CAH2252688.1"/>
    <property type="molecule type" value="Genomic_DNA"/>
</dbReference>
<protein>
    <submittedName>
        <fullName evidence="6">Jg10171 protein</fullName>
    </submittedName>
</protein>
<accession>A0A8S4S9E4</accession>
<dbReference type="Pfam" id="PF00005">
    <property type="entry name" value="ABC_tran"/>
    <property type="match status" value="1"/>
</dbReference>
<dbReference type="PROSITE" id="PS00211">
    <property type="entry name" value="ABC_TRANSPORTER_1"/>
    <property type="match status" value="1"/>
</dbReference>
<dbReference type="InterPro" id="IPR039421">
    <property type="entry name" value="Type_1_exporter"/>
</dbReference>
<sequence>TSALDPAAERQVQAALDAASEGRTTLVVSHRLSTIRNASRIVYIEQGAGYDTTLGERGAQLSGGQKQRVAIARALLRKPAILLLDEPTSALDPAAERQVQAALDAASEGRTTLVVSHRLSTIRNASRIVYIEQGAVLEQGTHLELLAKKGAYWKLLEDDMTHKSIAASQSESTEDDIVKVEVEQKLSKVRRNSSICSTHRVDVVTWGSFLGRGAGAEQEPWEAVSAEDDDESATHVCILHILARYIIGTVLRSS</sequence>
<organism evidence="6 7">
    <name type="scientific">Pararge aegeria aegeria</name>
    <dbReference type="NCBI Taxonomy" id="348720"/>
    <lineage>
        <taxon>Eukaryota</taxon>
        <taxon>Metazoa</taxon>
        <taxon>Ecdysozoa</taxon>
        <taxon>Arthropoda</taxon>
        <taxon>Hexapoda</taxon>
        <taxon>Insecta</taxon>
        <taxon>Pterygota</taxon>
        <taxon>Neoptera</taxon>
        <taxon>Endopterygota</taxon>
        <taxon>Lepidoptera</taxon>
        <taxon>Glossata</taxon>
        <taxon>Ditrysia</taxon>
        <taxon>Papilionoidea</taxon>
        <taxon>Nymphalidae</taxon>
        <taxon>Satyrinae</taxon>
        <taxon>Satyrini</taxon>
        <taxon>Parargina</taxon>
        <taxon>Pararge</taxon>
    </lineage>
</organism>
<keyword evidence="4" id="KW-0472">Membrane</keyword>
<dbReference type="PANTHER" id="PTHR43394">
    <property type="entry name" value="ATP-DEPENDENT PERMEASE MDL1, MITOCHONDRIAL"/>
    <property type="match status" value="1"/>
</dbReference>
<keyword evidence="2" id="KW-0812">Transmembrane</keyword>
<feature type="non-terminal residue" evidence="6">
    <location>
        <position position="1"/>
    </location>
</feature>
<dbReference type="GO" id="GO:0016020">
    <property type="term" value="C:membrane"/>
    <property type="evidence" value="ECO:0007669"/>
    <property type="project" value="UniProtKB-SubCell"/>
</dbReference>
<reference evidence="6" key="1">
    <citation type="submission" date="2022-03" db="EMBL/GenBank/DDBJ databases">
        <authorList>
            <person name="Lindestad O."/>
        </authorList>
    </citation>
    <scope>NUCLEOTIDE SEQUENCE</scope>
</reference>
<proteinExistence type="predicted"/>
<dbReference type="PROSITE" id="PS50893">
    <property type="entry name" value="ABC_TRANSPORTER_2"/>
    <property type="match status" value="1"/>
</dbReference>
<gene>
    <name evidence="6" type="primary">jg10171</name>
    <name evidence="6" type="ORF">PAEG_LOCUS22432</name>
</gene>
<feature type="domain" description="ABC transporter" evidence="5">
    <location>
        <begin position="1"/>
        <end position="158"/>
    </location>
</feature>
<dbReference type="InterPro" id="IPR003439">
    <property type="entry name" value="ABC_transporter-like_ATP-bd"/>
</dbReference>